<keyword evidence="7 12" id="KW-0997">Cell inner membrane</keyword>
<comment type="caution">
    <text evidence="13">The sequence shown here is derived from an EMBL/GenBank/DDBJ whole genome shotgun (WGS) entry which is preliminary data.</text>
</comment>
<evidence type="ECO:0000256" key="6">
    <source>
        <dbReference type="ARBA" id="ARBA00022475"/>
    </source>
</evidence>
<organism evidence="13 14">
    <name type="scientific">Sulfitobacter undariae</name>
    <dbReference type="NCBI Taxonomy" id="1563671"/>
    <lineage>
        <taxon>Bacteria</taxon>
        <taxon>Pseudomonadati</taxon>
        <taxon>Pseudomonadota</taxon>
        <taxon>Alphaproteobacteria</taxon>
        <taxon>Rhodobacterales</taxon>
        <taxon>Roseobacteraceae</taxon>
        <taxon>Sulfitobacter</taxon>
    </lineage>
</organism>
<evidence type="ECO:0000256" key="7">
    <source>
        <dbReference type="ARBA" id="ARBA00022519"/>
    </source>
</evidence>
<evidence type="ECO:0000256" key="8">
    <source>
        <dbReference type="ARBA" id="ARBA00022692"/>
    </source>
</evidence>
<dbReference type="GO" id="GO:0015886">
    <property type="term" value="P:heme transport"/>
    <property type="evidence" value="ECO:0007669"/>
    <property type="project" value="InterPro"/>
</dbReference>
<keyword evidence="14" id="KW-1185">Reference proteome</keyword>
<keyword evidence="8 12" id="KW-0812">Transmembrane</keyword>
<dbReference type="RefSeq" id="WP_425506410.1">
    <property type="nucleotide sequence ID" value="NZ_JACIEI010000013.1"/>
</dbReference>
<gene>
    <name evidence="13" type="ORF">GGR95_003017</name>
</gene>
<comment type="function">
    <text evidence="1 12">Required for the export of heme to the periplasm for the biogenesis of c-type cytochromes.</text>
</comment>
<evidence type="ECO:0000256" key="4">
    <source>
        <dbReference type="ARBA" id="ARBA00016461"/>
    </source>
</evidence>
<dbReference type="GO" id="GO:0005886">
    <property type="term" value="C:plasma membrane"/>
    <property type="evidence" value="ECO:0007669"/>
    <property type="project" value="UniProtKB-SubCell"/>
</dbReference>
<evidence type="ECO:0000256" key="2">
    <source>
        <dbReference type="ARBA" id="ARBA00004377"/>
    </source>
</evidence>
<dbReference type="Pfam" id="PF04995">
    <property type="entry name" value="CcmD"/>
    <property type="match status" value="1"/>
</dbReference>
<protein>
    <recommendedName>
        <fullName evidence="4 12">Heme exporter protein D</fullName>
    </recommendedName>
</protein>
<keyword evidence="10 12" id="KW-1133">Transmembrane helix</keyword>
<feature type="transmembrane region" description="Helical" evidence="12">
    <location>
        <begin position="12"/>
        <end position="32"/>
    </location>
</feature>
<dbReference type="Proteomes" id="UP000530268">
    <property type="component" value="Unassembled WGS sequence"/>
</dbReference>
<proteinExistence type="inferred from homology"/>
<evidence type="ECO:0000313" key="14">
    <source>
        <dbReference type="Proteomes" id="UP000530268"/>
    </source>
</evidence>
<dbReference type="GO" id="GO:0017004">
    <property type="term" value="P:cytochrome complex assembly"/>
    <property type="evidence" value="ECO:0007669"/>
    <property type="project" value="UniProtKB-KW"/>
</dbReference>
<name>A0A7W6E5X6_9RHOB</name>
<comment type="similarity">
    <text evidence="3 12">Belongs to the CcmD/CycX/HelD family.</text>
</comment>
<reference evidence="13 14" key="1">
    <citation type="submission" date="2020-08" db="EMBL/GenBank/DDBJ databases">
        <title>Genomic Encyclopedia of Type Strains, Phase IV (KMG-IV): sequencing the most valuable type-strain genomes for metagenomic binning, comparative biology and taxonomic classification.</title>
        <authorList>
            <person name="Goeker M."/>
        </authorList>
    </citation>
    <scope>NUCLEOTIDE SEQUENCE [LARGE SCALE GENOMIC DNA]</scope>
    <source>
        <strain evidence="13 14">DSM 102234</strain>
    </source>
</reference>
<evidence type="ECO:0000256" key="12">
    <source>
        <dbReference type="RuleBase" id="RU363101"/>
    </source>
</evidence>
<evidence type="ECO:0000256" key="11">
    <source>
        <dbReference type="ARBA" id="ARBA00023136"/>
    </source>
</evidence>
<dbReference type="AlphaFoldDB" id="A0A7W6E5X6"/>
<evidence type="ECO:0000256" key="10">
    <source>
        <dbReference type="ARBA" id="ARBA00022989"/>
    </source>
</evidence>
<accession>A0A7W6E5X6</accession>
<evidence type="ECO:0000313" key="13">
    <source>
        <dbReference type="EMBL" id="MBB3995362.1"/>
    </source>
</evidence>
<dbReference type="NCBIfam" id="TIGR03141">
    <property type="entry name" value="cytochro_ccmD"/>
    <property type="match status" value="1"/>
</dbReference>
<dbReference type="EMBL" id="JACIEI010000013">
    <property type="protein sequence ID" value="MBB3995362.1"/>
    <property type="molecule type" value="Genomic_DNA"/>
</dbReference>
<dbReference type="InterPro" id="IPR007078">
    <property type="entry name" value="Haem_export_protD_CcmD"/>
</dbReference>
<keyword evidence="11 12" id="KW-0472">Membrane</keyword>
<keyword evidence="9 12" id="KW-0201">Cytochrome c-type biogenesis</keyword>
<comment type="subcellular location">
    <subcellularLocation>
        <location evidence="2 12">Cell inner membrane</location>
        <topology evidence="2 12">Single-pass membrane protein</topology>
    </subcellularLocation>
</comment>
<evidence type="ECO:0000256" key="5">
    <source>
        <dbReference type="ARBA" id="ARBA00022448"/>
    </source>
</evidence>
<evidence type="ECO:0000256" key="1">
    <source>
        <dbReference type="ARBA" id="ARBA00002442"/>
    </source>
</evidence>
<evidence type="ECO:0000256" key="3">
    <source>
        <dbReference type="ARBA" id="ARBA00008741"/>
    </source>
</evidence>
<keyword evidence="6 12" id="KW-1003">Cell membrane</keyword>
<keyword evidence="5 12" id="KW-0813">Transport</keyword>
<evidence type="ECO:0000256" key="9">
    <source>
        <dbReference type="ARBA" id="ARBA00022748"/>
    </source>
</evidence>
<sequence>MMPDLGKYATEVLSAYGVTFILIGALLAITLIRGAKARAALRRAEEETARHGKD</sequence>